<proteinExistence type="predicted"/>
<organism evidence="1 2">
    <name type="scientific">Francisella frigiditurris</name>
    <dbReference type="NCBI Taxonomy" id="1542390"/>
    <lineage>
        <taxon>Bacteria</taxon>
        <taxon>Pseudomonadati</taxon>
        <taxon>Pseudomonadota</taxon>
        <taxon>Gammaproteobacteria</taxon>
        <taxon>Thiotrichales</taxon>
        <taxon>Francisellaceae</taxon>
        <taxon>Francisella</taxon>
    </lineage>
</organism>
<dbReference type="InterPro" id="IPR004991">
    <property type="entry name" value="Aerolysin-like"/>
</dbReference>
<gene>
    <name evidence="1" type="ORF">KX01_1175</name>
</gene>
<dbReference type="RefSeq" id="WP_071664089.1">
    <property type="nucleotide sequence ID" value="NZ_CP009654.1"/>
</dbReference>
<evidence type="ECO:0000313" key="2">
    <source>
        <dbReference type="Proteomes" id="UP000182521"/>
    </source>
</evidence>
<accession>A0A1J0KSI8</accession>
<dbReference type="KEGG" id="frc:KX01_1175"/>
<dbReference type="Pfam" id="PF03318">
    <property type="entry name" value="ETX_MTX2"/>
    <property type="match status" value="1"/>
</dbReference>
<reference evidence="2" key="1">
    <citation type="submission" date="2014-10" db="EMBL/GenBank/DDBJ databases">
        <authorList>
            <person name="Kuske C.R."/>
            <person name="Challacombe J.F."/>
            <person name="Daligault H.E."/>
            <person name="Davenport K.W."/>
            <person name="Johnson S.L."/>
            <person name="Siddaramappa S."/>
            <person name="Petersen J.M."/>
        </authorList>
    </citation>
    <scope>NUCLEOTIDE SEQUENCE [LARGE SCALE GENOMIC DNA]</scope>
    <source>
        <strain evidence="2">CA97-1460</strain>
    </source>
</reference>
<evidence type="ECO:0000313" key="1">
    <source>
        <dbReference type="EMBL" id="APC96725.1"/>
    </source>
</evidence>
<dbReference type="SMR" id="A0A1J0KSI8"/>
<protein>
    <submittedName>
        <fullName evidence="1">Aerolysin toxin family protein</fullName>
    </submittedName>
</protein>
<dbReference type="AlphaFoldDB" id="A0A1J0KSI8"/>
<keyword evidence="2" id="KW-1185">Reference proteome</keyword>
<sequence length="342" mass="38318">MNKFGYVGNAMLSSINRYYEIVNLTNNNTVKLNRLSSVEDGIKGIDVIKNYLTNGLTYEVVIQMLQIKPETLELWKGREVEIYGQSIFDWLIDTLTPTFISNNDLKLSDDKSIYAGFSELNNPTDTPTLLLTDGFEHTETNTTSTTTTSGWENSTGVTTKAEFSIPFIGKGGVEITVSGTWSGSTSDTVTHSETISYISPPQRITVNPWERAELIVYLHKVQIDGTYHFSIPLTGTLRYDYQARDKNTGEILIDPKYTSYQSVQIPIFDALGWTQTKLPLPEGVKIDIEKRVAYLIGTGNVHADTGSHFSVTIHRYDIKTNKLVSTESYPINSSIISELIKR</sequence>
<dbReference type="SUPFAM" id="SSF56973">
    <property type="entry name" value="Aerolisin/ETX pore-forming domain"/>
    <property type="match status" value="1"/>
</dbReference>
<dbReference type="Gene3D" id="2.170.15.10">
    <property type="entry name" value="Proaerolysin, chain A, domain 3"/>
    <property type="match status" value="1"/>
</dbReference>
<dbReference type="Proteomes" id="UP000182521">
    <property type="component" value="Chromosome"/>
</dbReference>
<dbReference type="EMBL" id="CP009654">
    <property type="protein sequence ID" value="APC96725.1"/>
    <property type="molecule type" value="Genomic_DNA"/>
</dbReference>
<dbReference type="CDD" id="cd20223">
    <property type="entry name" value="PFM_epsilon-toxin-like"/>
    <property type="match status" value="1"/>
</dbReference>
<name>A0A1J0KSI8_9GAMM</name>